<dbReference type="NCBIfam" id="TIGR01125">
    <property type="entry name" value="30S ribosomal protein S12 methylthiotransferase RimO"/>
    <property type="match status" value="1"/>
</dbReference>
<keyword evidence="7 8" id="KW-0411">Iron-sulfur</keyword>
<evidence type="ECO:0000313" key="12">
    <source>
        <dbReference type="Proteomes" id="UP000324383"/>
    </source>
</evidence>
<dbReference type="InterPro" id="IPR013848">
    <property type="entry name" value="Methylthiotransferase_N"/>
</dbReference>
<evidence type="ECO:0000256" key="2">
    <source>
        <dbReference type="ARBA" id="ARBA00022490"/>
    </source>
</evidence>
<comment type="catalytic activity">
    <reaction evidence="8">
        <text>L-aspartate(89)-[ribosomal protein uS12]-hydrogen + (sulfur carrier)-SH + AH2 + 2 S-adenosyl-L-methionine = 3-methylsulfanyl-L-aspartate(89)-[ribosomal protein uS12]-hydrogen + (sulfur carrier)-H + 5'-deoxyadenosine + L-methionine + A + S-adenosyl-L-homocysteine + 2 H(+)</text>
        <dbReference type="Rhea" id="RHEA:37087"/>
        <dbReference type="Rhea" id="RHEA-COMP:10460"/>
        <dbReference type="Rhea" id="RHEA-COMP:10461"/>
        <dbReference type="Rhea" id="RHEA-COMP:14737"/>
        <dbReference type="Rhea" id="RHEA-COMP:14739"/>
        <dbReference type="ChEBI" id="CHEBI:13193"/>
        <dbReference type="ChEBI" id="CHEBI:15378"/>
        <dbReference type="ChEBI" id="CHEBI:17319"/>
        <dbReference type="ChEBI" id="CHEBI:17499"/>
        <dbReference type="ChEBI" id="CHEBI:29917"/>
        <dbReference type="ChEBI" id="CHEBI:29961"/>
        <dbReference type="ChEBI" id="CHEBI:57844"/>
        <dbReference type="ChEBI" id="CHEBI:57856"/>
        <dbReference type="ChEBI" id="CHEBI:59789"/>
        <dbReference type="ChEBI" id="CHEBI:64428"/>
        <dbReference type="ChEBI" id="CHEBI:73599"/>
        <dbReference type="EC" id="2.8.4.4"/>
    </reaction>
</comment>
<dbReference type="InterPro" id="IPR005839">
    <property type="entry name" value="Methylthiotransferase"/>
</dbReference>
<keyword evidence="4 8" id="KW-0949">S-adenosyl-L-methionine</keyword>
<dbReference type="PANTHER" id="PTHR43837:SF1">
    <property type="entry name" value="RIBOSOMAL PROTEIN US12 METHYLTHIOTRANSFERASE RIMO"/>
    <property type="match status" value="1"/>
</dbReference>
<feature type="binding site" evidence="8">
    <location>
        <position position="153"/>
    </location>
    <ligand>
        <name>[4Fe-4S] cluster</name>
        <dbReference type="ChEBI" id="CHEBI:49883"/>
        <label>2</label>
        <note>4Fe-4S-S-AdoMet</note>
    </ligand>
</feature>
<dbReference type="GO" id="GO:0051539">
    <property type="term" value="F:4 iron, 4 sulfur cluster binding"/>
    <property type="evidence" value="ECO:0007669"/>
    <property type="project" value="UniProtKB-UniRule"/>
</dbReference>
<dbReference type="InterPro" id="IPR058240">
    <property type="entry name" value="rSAM_sf"/>
</dbReference>
<evidence type="ECO:0000259" key="10">
    <source>
        <dbReference type="PROSITE" id="PS51918"/>
    </source>
</evidence>
<feature type="binding site" evidence="8">
    <location>
        <position position="13"/>
    </location>
    <ligand>
        <name>[4Fe-4S] cluster</name>
        <dbReference type="ChEBI" id="CHEBI:49883"/>
        <label>1</label>
    </ligand>
</feature>
<dbReference type="Pfam" id="PF00919">
    <property type="entry name" value="UPF0004"/>
    <property type="match status" value="1"/>
</dbReference>
<dbReference type="InterPro" id="IPR007197">
    <property type="entry name" value="rSAM"/>
</dbReference>
<dbReference type="InterPro" id="IPR020612">
    <property type="entry name" value="Methylthiotransferase_CS"/>
</dbReference>
<dbReference type="RefSeq" id="WP_148727618.1">
    <property type="nucleotide sequence ID" value="NZ_CP197398.1"/>
</dbReference>
<dbReference type="InterPro" id="IPR038135">
    <property type="entry name" value="Methylthiotransferase_N_sf"/>
</dbReference>
<dbReference type="PROSITE" id="PS51449">
    <property type="entry name" value="MTTASE_N"/>
    <property type="match status" value="1"/>
</dbReference>
<dbReference type="GO" id="GO:0046872">
    <property type="term" value="F:metal ion binding"/>
    <property type="evidence" value="ECO:0007669"/>
    <property type="project" value="UniProtKB-KW"/>
</dbReference>
<keyword evidence="11" id="KW-0689">Ribosomal protein</keyword>
<dbReference type="InterPro" id="IPR006638">
    <property type="entry name" value="Elp3/MiaA/NifB-like_rSAM"/>
</dbReference>
<dbReference type="GO" id="GO:0035599">
    <property type="term" value="F:aspartic acid methylthiotransferase activity"/>
    <property type="evidence" value="ECO:0007669"/>
    <property type="project" value="TreeGrafter"/>
</dbReference>
<dbReference type="GO" id="GO:0103039">
    <property type="term" value="F:protein methylthiotransferase activity"/>
    <property type="evidence" value="ECO:0007669"/>
    <property type="project" value="UniProtKB-EC"/>
</dbReference>
<keyword evidence="11" id="KW-0687">Ribonucleoprotein</keyword>
<dbReference type="SFLD" id="SFLDF00274">
    <property type="entry name" value="ribosomal_protein_S12_methylth"/>
    <property type="match status" value="1"/>
</dbReference>
<dbReference type="CDD" id="cd01335">
    <property type="entry name" value="Radical_SAM"/>
    <property type="match status" value="1"/>
</dbReference>
<evidence type="ECO:0000256" key="3">
    <source>
        <dbReference type="ARBA" id="ARBA00022679"/>
    </source>
</evidence>
<keyword evidence="6 8" id="KW-0408">Iron</keyword>
<dbReference type="FunFam" id="3.80.30.20:FF:000001">
    <property type="entry name" value="tRNA-2-methylthio-N(6)-dimethylallyladenosine synthase 2"/>
    <property type="match status" value="1"/>
</dbReference>
<proteinExistence type="inferred from homology"/>
<dbReference type="AlphaFoldDB" id="A0A5D3EAW0"/>
<dbReference type="SFLD" id="SFLDG01082">
    <property type="entry name" value="B12-binding_domain_containing"/>
    <property type="match status" value="1"/>
</dbReference>
<dbReference type="Gene3D" id="3.40.50.12160">
    <property type="entry name" value="Methylthiotransferase, N-terminal domain"/>
    <property type="match status" value="1"/>
</dbReference>
<evidence type="ECO:0000256" key="5">
    <source>
        <dbReference type="ARBA" id="ARBA00022723"/>
    </source>
</evidence>
<comment type="similarity">
    <text evidence="8">Belongs to the methylthiotransferase family. RimO subfamily.</text>
</comment>
<dbReference type="NCBIfam" id="TIGR00089">
    <property type="entry name" value="MiaB/RimO family radical SAM methylthiotransferase"/>
    <property type="match status" value="1"/>
</dbReference>
<dbReference type="Gene3D" id="2.40.50.140">
    <property type="entry name" value="Nucleic acid-binding proteins"/>
    <property type="match status" value="1"/>
</dbReference>
<dbReference type="GO" id="GO:0005840">
    <property type="term" value="C:ribosome"/>
    <property type="evidence" value="ECO:0007669"/>
    <property type="project" value="UniProtKB-KW"/>
</dbReference>
<comment type="subcellular location">
    <subcellularLocation>
        <location evidence="8">Cytoplasm</location>
    </subcellularLocation>
</comment>
<dbReference type="EMBL" id="VKLW01000033">
    <property type="protein sequence ID" value="TYK32315.1"/>
    <property type="molecule type" value="Genomic_DNA"/>
</dbReference>
<name>A0A5D3EAW0_9BACE</name>
<dbReference type="PROSITE" id="PS51918">
    <property type="entry name" value="RADICAL_SAM"/>
    <property type="match status" value="1"/>
</dbReference>
<dbReference type="Pfam" id="PF18693">
    <property type="entry name" value="TRAM_2"/>
    <property type="match status" value="1"/>
</dbReference>
<comment type="caution">
    <text evidence="11">The sequence shown here is derived from an EMBL/GenBank/DDBJ whole genome shotgun (WGS) entry which is preliminary data.</text>
</comment>
<dbReference type="Pfam" id="PF04055">
    <property type="entry name" value="Radical_SAM"/>
    <property type="match status" value="1"/>
</dbReference>
<evidence type="ECO:0000313" key="11">
    <source>
        <dbReference type="EMBL" id="TYK32315.1"/>
    </source>
</evidence>
<reference evidence="11 12" key="1">
    <citation type="submission" date="2019-07" db="EMBL/GenBank/DDBJ databases">
        <title>Draft Genome Sequences of Bacteroides pyogenes Strains Isolated from the Uterus Holstein Dairy Cows with Metritis.</title>
        <authorList>
            <person name="Cunha F."/>
            <person name="Galvao K.N."/>
            <person name="Jeon S.J."/>
            <person name="Jeong K.C."/>
        </authorList>
    </citation>
    <scope>NUCLEOTIDE SEQUENCE [LARGE SCALE GENOMIC DNA]</scope>
    <source>
        <strain evidence="11 12">KG-31</strain>
    </source>
</reference>
<evidence type="ECO:0000256" key="7">
    <source>
        <dbReference type="ARBA" id="ARBA00023014"/>
    </source>
</evidence>
<dbReference type="SFLD" id="SFLDS00029">
    <property type="entry name" value="Radical_SAM"/>
    <property type="match status" value="1"/>
</dbReference>
<keyword evidence="3 8" id="KW-0808">Transferase</keyword>
<dbReference type="Gene3D" id="3.80.30.20">
    <property type="entry name" value="tm_1862 like domain"/>
    <property type="match status" value="1"/>
</dbReference>
<feature type="domain" description="Radical SAM core" evidence="10">
    <location>
        <begin position="132"/>
        <end position="363"/>
    </location>
</feature>
<dbReference type="SUPFAM" id="SSF102114">
    <property type="entry name" value="Radical SAM enzymes"/>
    <property type="match status" value="1"/>
</dbReference>
<evidence type="ECO:0000256" key="6">
    <source>
        <dbReference type="ARBA" id="ARBA00023004"/>
    </source>
</evidence>
<organism evidence="11 12">
    <name type="scientific">Bacteroides pyogenes</name>
    <dbReference type="NCBI Taxonomy" id="310300"/>
    <lineage>
        <taxon>Bacteria</taxon>
        <taxon>Pseudomonadati</taxon>
        <taxon>Bacteroidota</taxon>
        <taxon>Bacteroidia</taxon>
        <taxon>Bacteroidales</taxon>
        <taxon>Bacteroidaceae</taxon>
        <taxon>Bacteroides</taxon>
    </lineage>
</organism>
<dbReference type="HAMAP" id="MF_01865">
    <property type="entry name" value="MTTase_RimO"/>
    <property type="match status" value="1"/>
</dbReference>
<keyword evidence="12" id="KW-1185">Reference proteome</keyword>
<feature type="domain" description="MTTase N-terminal" evidence="9">
    <location>
        <begin position="4"/>
        <end position="122"/>
    </location>
</feature>
<feature type="binding site" evidence="8">
    <location>
        <position position="150"/>
    </location>
    <ligand>
        <name>[4Fe-4S] cluster</name>
        <dbReference type="ChEBI" id="CHEBI:49883"/>
        <label>2</label>
        <note>4Fe-4S-S-AdoMet</note>
    </ligand>
</feature>
<feature type="binding site" evidence="8">
    <location>
        <position position="51"/>
    </location>
    <ligand>
        <name>[4Fe-4S] cluster</name>
        <dbReference type="ChEBI" id="CHEBI:49883"/>
        <label>1</label>
    </ligand>
</feature>
<keyword evidence="1 8" id="KW-0004">4Fe-4S</keyword>
<dbReference type="EC" id="2.8.4.4" evidence="8"/>
<sequence>MRKKEIDIITLGCSKNLVDSEQLMRQLQEVGYNVTHDTENPKGEIAVINTCGFIGDAKEESINMILEFAQRREEGDLKKLFVMGCLSERYLKELAVEIPQVDKFYGKFNWKELLHDLGKAYHEELHIERTLTTPKHYAYLKISEGCDRKCSYCAIPIITGKHVSRPMEDILDEVRYLVSQGVKEFQVISQELTYYGIDLYKKQMLPELIERISDIPGVEWIRLHYAYPAHFPTDLFRIMRERNNVCKYMDIALQHISDNMLKLMRRQVTKEQTYRLIEQFRKEVPGIHLRTTLMVGHPGETEKDFEELKEFVRNARFDRMGAFAYSEEEGTYAADQYEDSIPQEVKQARLDELMGIQQQISAELSAQKIGSCMKVIIDRIEGDYYIGRTEFDSPEVDPEVLIRRPETDLCIGGFYWVEVTDADDFDLYAKIADYHE</sequence>
<feature type="binding site" evidence="8">
    <location>
        <position position="146"/>
    </location>
    <ligand>
        <name>[4Fe-4S] cluster</name>
        <dbReference type="ChEBI" id="CHEBI:49883"/>
        <label>2</label>
        <note>4Fe-4S-S-AdoMet</note>
    </ligand>
</feature>
<protein>
    <recommendedName>
        <fullName evidence="8">Ribosomal protein uS12 methylthiotransferase RimO</fullName>
        <shortName evidence="8">uS12 MTTase</shortName>
        <shortName evidence="8">uS12 methylthiotransferase</shortName>
        <ecNumber evidence="8">2.8.4.4</ecNumber>
    </recommendedName>
    <alternativeName>
        <fullName evidence="8">Ribosomal protein uS12 (aspartate-C(3))-methylthiotransferase</fullName>
    </alternativeName>
    <alternativeName>
        <fullName evidence="8">Ribosome maturation factor RimO</fullName>
    </alternativeName>
</protein>
<evidence type="ECO:0000256" key="8">
    <source>
        <dbReference type="HAMAP-Rule" id="MF_01865"/>
    </source>
</evidence>
<dbReference type="InterPro" id="IPR005840">
    <property type="entry name" value="Ribosomal_uS12_MeSTrfase_RimO"/>
</dbReference>
<dbReference type="SFLD" id="SFLDG01061">
    <property type="entry name" value="methylthiotransferase"/>
    <property type="match status" value="1"/>
</dbReference>
<dbReference type="InterPro" id="IPR023404">
    <property type="entry name" value="rSAM_horseshoe"/>
</dbReference>
<dbReference type="PROSITE" id="PS01278">
    <property type="entry name" value="MTTASE_RADICAL"/>
    <property type="match status" value="1"/>
</dbReference>
<evidence type="ECO:0000259" key="9">
    <source>
        <dbReference type="PROSITE" id="PS51449"/>
    </source>
</evidence>
<keyword evidence="5 8" id="KW-0479">Metal-binding</keyword>
<keyword evidence="2 8" id="KW-0963">Cytoplasm</keyword>
<dbReference type="GO" id="GO:0006400">
    <property type="term" value="P:tRNA modification"/>
    <property type="evidence" value="ECO:0007669"/>
    <property type="project" value="InterPro"/>
</dbReference>
<dbReference type="GO" id="GO:0005829">
    <property type="term" value="C:cytosol"/>
    <property type="evidence" value="ECO:0007669"/>
    <property type="project" value="TreeGrafter"/>
</dbReference>
<comment type="function">
    <text evidence="8">Catalyzes the methylthiolation of an aspartic acid residue of ribosomal protein uS12.</text>
</comment>
<evidence type="ECO:0000256" key="4">
    <source>
        <dbReference type="ARBA" id="ARBA00022691"/>
    </source>
</evidence>
<dbReference type="Proteomes" id="UP000324383">
    <property type="component" value="Unassembled WGS sequence"/>
</dbReference>
<dbReference type="PANTHER" id="PTHR43837">
    <property type="entry name" value="RIBOSOMAL PROTEIN S12 METHYLTHIOTRANSFERASE RIMO"/>
    <property type="match status" value="1"/>
</dbReference>
<comment type="cofactor">
    <cofactor evidence="8">
        <name>[4Fe-4S] cluster</name>
        <dbReference type="ChEBI" id="CHEBI:49883"/>
    </cofactor>
    <text evidence="8">Binds 2 [4Fe-4S] clusters. One cluster is coordinated with 3 cysteines and an exchangeable S-adenosyl-L-methionine.</text>
</comment>
<feature type="binding site" evidence="8">
    <location>
        <position position="85"/>
    </location>
    <ligand>
        <name>[4Fe-4S] cluster</name>
        <dbReference type="ChEBI" id="CHEBI:49883"/>
        <label>1</label>
    </ligand>
</feature>
<dbReference type="SMART" id="SM00729">
    <property type="entry name" value="Elp3"/>
    <property type="match status" value="1"/>
</dbReference>
<accession>A0A5D3EAW0</accession>
<dbReference type="InterPro" id="IPR012340">
    <property type="entry name" value="NA-bd_OB-fold"/>
</dbReference>
<evidence type="ECO:0000256" key="1">
    <source>
        <dbReference type="ARBA" id="ARBA00022485"/>
    </source>
</evidence>
<gene>
    <name evidence="8 11" type="primary">rimO</name>
    <name evidence="11" type="ORF">FNJ60_12675</name>
</gene>
<dbReference type="InterPro" id="IPR002792">
    <property type="entry name" value="TRAM_dom"/>
</dbReference>